<organism evidence="6 7">
    <name type="scientific">Candidatus Eisenbergiella merdigallinarum</name>
    <dbReference type="NCBI Taxonomy" id="2838552"/>
    <lineage>
        <taxon>Bacteria</taxon>
        <taxon>Bacillati</taxon>
        <taxon>Bacillota</taxon>
        <taxon>Clostridia</taxon>
        <taxon>Lachnospirales</taxon>
        <taxon>Lachnospiraceae</taxon>
        <taxon>Eisenbergiella</taxon>
    </lineage>
</organism>
<feature type="domain" description="Glycosyltransferase 2-like" evidence="5">
    <location>
        <begin position="8"/>
        <end position="139"/>
    </location>
</feature>
<dbReference type="Proteomes" id="UP000886883">
    <property type="component" value="Unassembled WGS sequence"/>
</dbReference>
<dbReference type="PANTHER" id="PTHR43685:SF5">
    <property type="entry name" value="GLYCOSYLTRANSFERASE EPSE-RELATED"/>
    <property type="match status" value="1"/>
</dbReference>
<keyword evidence="4" id="KW-0812">Transmembrane</keyword>
<evidence type="ECO:0000259" key="5">
    <source>
        <dbReference type="Pfam" id="PF00535"/>
    </source>
</evidence>
<accession>A0A9D2MSS5</accession>
<name>A0A9D2MSS5_9FIRM</name>
<dbReference type="Pfam" id="PF00535">
    <property type="entry name" value="Glycos_transf_2"/>
    <property type="match status" value="1"/>
</dbReference>
<evidence type="ECO:0000256" key="2">
    <source>
        <dbReference type="ARBA" id="ARBA00022676"/>
    </source>
</evidence>
<dbReference type="EMBL" id="DWXE01000026">
    <property type="protein sequence ID" value="HJB91335.1"/>
    <property type="molecule type" value="Genomic_DNA"/>
</dbReference>
<dbReference type="GO" id="GO:0016757">
    <property type="term" value="F:glycosyltransferase activity"/>
    <property type="evidence" value="ECO:0007669"/>
    <property type="project" value="UniProtKB-KW"/>
</dbReference>
<reference evidence="6" key="1">
    <citation type="journal article" date="2021" name="PeerJ">
        <title>Extensive microbial diversity within the chicken gut microbiome revealed by metagenomics and culture.</title>
        <authorList>
            <person name="Gilroy R."/>
            <person name="Ravi A."/>
            <person name="Getino M."/>
            <person name="Pursley I."/>
            <person name="Horton D.L."/>
            <person name="Alikhan N.F."/>
            <person name="Baker D."/>
            <person name="Gharbi K."/>
            <person name="Hall N."/>
            <person name="Watson M."/>
            <person name="Adriaenssens E.M."/>
            <person name="Foster-Nyarko E."/>
            <person name="Jarju S."/>
            <person name="Secka A."/>
            <person name="Antonio M."/>
            <person name="Oren A."/>
            <person name="Chaudhuri R.R."/>
            <person name="La Ragione R."/>
            <person name="Hildebrand F."/>
            <person name="Pallen M.J."/>
        </authorList>
    </citation>
    <scope>NUCLEOTIDE SEQUENCE</scope>
    <source>
        <strain evidence="6">USAMLcec3-2134</strain>
    </source>
</reference>
<keyword evidence="4" id="KW-0472">Membrane</keyword>
<feature type="transmembrane region" description="Helical" evidence="4">
    <location>
        <begin position="243"/>
        <end position="264"/>
    </location>
</feature>
<evidence type="ECO:0000313" key="6">
    <source>
        <dbReference type="EMBL" id="HJB91335.1"/>
    </source>
</evidence>
<dbReference type="InterPro" id="IPR029044">
    <property type="entry name" value="Nucleotide-diphossugar_trans"/>
</dbReference>
<evidence type="ECO:0000256" key="3">
    <source>
        <dbReference type="ARBA" id="ARBA00022679"/>
    </source>
</evidence>
<keyword evidence="4" id="KW-1133">Transmembrane helix</keyword>
<evidence type="ECO:0000313" key="7">
    <source>
        <dbReference type="Proteomes" id="UP000886883"/>
    </source>
</evidence>
<dbReference type="PANTHER" id="PTHR43685">
    <property type="entry name" value="GLYCOSYLTRANSFERASE"/>
    <property type="match status" value="1"/>
</dbReference>
<dbReference type="EC" id="2.4.-.-" evidence="6"/>
<dbReference type="AlphaFoldDB" id="A0A9D2MSS5"/>
<gene>
    <name evidence="6" type="ORF">H9763_07695</name>
</gene>
<comment type="caution">
    <text evidence="6">The sequence shown here is derived from an EMBL/GenBank/DDBJ whole genome shotgun (WGS) entry which is preliminary data.</text>
</comment>
<reference evidence="6" key="2">
    <citation type="submission" date="2021-04" db="EMBL/GenBank/DDBJ databases">
        <authorList>
            <person name="Gilroy R."/>
        </authorList>
    </citation>
    <scope>NUCLEOTIDE SEQUENCE</scope>
    <source>
        <strain evidence="6">USAMLcec3-2134</strain>
    </source>
</reference>
<dbReference type="InterPro" id="IPR050834">
    <property type="entry name" value="Glycosyltransf_2"/>
</dbReference>
<dbReference type="InterPro" id="IPR001173">
    <property type="entry name" value="Glyco_trans_2-like"/>
</dbReference>
<dbReference type="SUPFAM" id="SSF53448">
    <property type="entry name" value="Nucleotide-diphospho-sugar transferases"/>
    <property type="match status" value="1"/>
</dbReference>
<dbReference type="Gene3D" id="3.90.550.10">
    <property type="entry name" value="Spore Coat Polysaccharide Biosynthesis Protein SpsA, Chain A"/>
    <property type="match status" value="1"/>
</dbReference>
<evidence type="ECO:0000256" key="4">
    <source>
        <dbReference type="SAM" id="Phobius"/>
    </source>
</evidence>
<keyword evidence="3 6" id="KW-0808">Transferase</keyword>
<protein>
    <submittedName>
        <fullName evidence="6">Glycosyltransferase</fullName>
        <ecNumber evidence="6">2.4.-.-</ecNumber>
    </submittedName>
</protein>
<keyword evidence="2 6" id="KW-0328">Glycosyltransferase</keyword>
<proteinExistence type="inferred from homology"/>
<sequence>MSADVLITVVMGVYNQHNRRQLDEAVASILAQTMTAWELIICDDGSEGEAAGYLEEYRALDRRIRVLRHEENRGLAATLNACIGLARGKYVARMDADDRSKPDRFEKQYRFLEENPQYAFVGCNADLIDDNGTWGARRMPEKPERRDFLPFSPFIHPSVMVRLEAYRMSGGYYVSRETWRCEDYEFFMRLYAMGFSGYNMQESLFCYREDRGSYEKRKFRYRVDEMKIRRRNFRNLGMNGPVAWLYTMRPVAAGLLPVWLLMYIKHRQFAGKAAEIESKSYEGSRLLLGKTAKTAGLQKPVEKDARTA</sequence>
<comment type="similarity">
    <text evidence="1">Belongs to the glycosyltransferase 2 family.</text>
</comment>
<evidence type="ECO:0000256" key="1">
    <source>
        <dbReference type="ARBA" id="ARBA00006739"/>
    </source>
</evidence>